<feature type="compositionally biased region" description="Polar residues" evidence="1">
    <location>
        <begin position="827"/>
        <end position="843"/>
    </location>
</feature>
<dbReference type="eggNOG" id="ENOG5031QIG">
    <property type="taxonomic scope" value="Bacteria"/>
</dbReference>
<reference evidence="2 3" key="1">
    <citation type="journal article" date="2011" name="BMC Genomics">
        <title>Insight into cross-talk between intra-amoebal pathogens.</title>
        <authorList>
            <person name="Gimenez G."/>
            <person name="Bertelli C."/>
            <person name="Moliner C."/>
            <person name="Robert C."/>
            <person name="Raoult D."/>
            <person name="Fournier P.E."/>
            <person name="Greub G."/>
        </authorList>
    </citation>
    <scope>NUCLEOTIDE SEQUENCE [LARGE SCALE GENOMIC DNA]</scope>
    <source>
        <strain evidence="2 3">LLAP12</strain>
    </source>
</reference>
<proteinExistence type="predicted"/>
<keyword evidence="3" id="KW-1185">Reference proteome</keyword>
<dbReference type="AlphaFoldDB" id="G9EQS9"/>
<feature type="region of interest" description="Disordered" evidence="1">
    <location>
        <begin position="818"/>
        <end position="843"/>
    </location>
</feature>
<evidence type="ECO:0000313" key="3">
    <source>
        <dbReference type="Proteomes" id="UP000002770"/>
    </source>
</evidence>
<feature type="region of interest" description="Disordered" evidence="1">
    <location>
        <begin position="104"/>
        <end position="124"/>
    </location>
</feature>
<dbReference type="HOGENOM" id="CLU_336432_0_0_6"/>
<feature type="compositionally biased region" description="Polar residues" evidence="1">
    <location>
        <begin position="676"/>
        <end position="690"/>
    </location>
</feature>
<evidence type="ECO:0000256" key="1">
    <source>
        <dbReference type="SAM" id="MobiDB-lite"/>
    </source>
</evidence>
<evidence type="ECO:0000313" key="2">
    <source>
        <dbReference type="EMBL" id="EHL30300.1"/>
    </source>
</evidence>
<dbReference type="OrthoDB" id="5634485at2"/>
<name>G9EQS9_9GAMM</name>
<feature type="compositionally biased region" description="Basic and acidic residues" evidence="1">
    <location>
        <begin position="666"/>
        <end position="675"/>
    </location>
</feature>
<gene>
    <name evidence="2" type="ORF">LDG_7632</name>
</gene>
<dbReference type="RefSeq" id="WP_006871534.1">
    <property type="nucleotide sequence ID" value="NZ_JH413832.1"/>
</dbReference>
<evidence type="ECO:0008006" key="4">
    <source>
        <dbReference type="Google" id="ProtNLM"/>
    </source>
</evidence>
<accession>G9EQS9</accession>
<dbReference type="InParanoid" id="G9EQS9"/>
<dbReference type="STRING" id="658187.LDG_7632"/>
<organism evidence="2 3">
    <name type="scientific">Legionella drancourtii LLAP12</name>
    <dbReference type="NCBI Taxonomy" id="658187"/>
    <lineage>
        <taxon>Bacteria</taxon>
        <taxon>Pseudomonadati</taxon>
        <taxon>Pseudomonadota</taxon>
        <taxon>Gammaproteobacteria</taxon>
        <taxon>Legionellales</taxon>
        <taxon>Legionellaceae</taxon>
        <taxon>Legionella</taxon>
    </lineage>
</organism>
<dbReference type="InterPro" id="IPR011009">
    <property type="entry name" value="Kinase-like_dom_sf"/>
</dbReference>
<protein>
    <recommendedName>
        <fullName evidence="4">Protein kinase domain-containing protein</fullName>
    </recommendedName>
</protein>
<dbReference type="SUPFAM" id="SSF56112">
    <property type="entry name" value="Protein kinase-like (PK-like)"/>
    <property type="match status" value="1"/>
</dbReference>
<dbReference type="Proteomes" id="UP000002770">
    <property type="component" value="Unassembled WGS sequence"/>
</dbReference>
<dbReference type="EMBL" id="JH413832">
    <property type="protein sequence ID" value="EHL30300.1"/>
    <property type="molecule type" value="Genomic_DNA"/>
</dbReference>
<dbReference type="Gene3D" id="1.10.510.10">
    <property type="entry name" value="Transferase(Phosphotransferase) domain 1"/>
    <property type="match status" value="1"/>
</dbReference>
<feature type="region of interest" description="Disordered" evidence="1">
    <location>
        <begin position="658"/>
        <end position="721"/>
    </location>
</feature>
<sequence>MALLNNPFPVYNRSKLKTLIDRFNSCAEEDHANRLFYLQKINYALNQTTYDTFLFNWIQSKADKKGSWQSLLAYYGINPDASFFLKGVQFAKAVAKHVHDKPLPADELKSDKSQDELLPEKEPQEDEKRIYLLMQQRDELLEKTVSFKEEQTELALAQKQYLAISHEISQIAATHKRYKDIIERHEKILNLARRKINALKGYTDEKTSAYLTERLGKKHINNFNFTFKMKGLEEKLVVRVEDRGDLSEEQKLHAHEVAHDYFSDDAIVFMIEFKEEKDGDVVYKPLVLGQLARQGDLRSVARSLKGSPEDKIVGALKHYFKQINDFCIKLKKAGAYHPDMKLSNFLVDKEKILVCDRKTFLHDPNPLASKIRSTPHYAPPQYKDCLNEEQDGYLPIAGKVRFDMEQFMAYEIGMALKEFMLLSLFDEKKEEYWHPHANISSFTKKPSAQVTNIALIIREMTHEEEGKRLSIEKFQQLIPYIIQSPPNFYTKLQELHPISPEINTEIEQVQALIRNEQGLKGADFLAKANPMFMSISTRVPQEPRLAWFAEKLASKCYNECSKEYWTRFTDKMEQELANQNWAKAPWYRKLAYYLSFSFFNVAQVTDASELKIVDFKEPEFLSHFHQLDFLAPLEMESFGPVKLEHLTEFLNVHLEEITPEKFQQSPEDRTKDETKSVQTKTDSESPSGSVVYTGADKDSESPTGSVVYIKKDEDSESPSGTVVIKKDKVSESPSGTVVYKTTEQDDETPKTPATFAKNKKINKASKIAQSAQKFFAEAKKNGPQFPEEKPMKKGVRYGSWRIGEVGILHDLINKGEHGASFFATPPSMKQEQQKTSKTPSPLK</sequence>